<dbReference type="GO" id="GO:0043842">
    <property type="term" value="F:Kdo transferase activity"/>
    <property type="evidence" value="ECO:0007669"/>
    <property type="project" value="UniProtKB-EC"/>
</dbReference>
<proteinExistence type="inferred from homology"/>
<comment type="subcellular location">
    <subcellularLocation>
        <location evidence="7">Cell membrane</location>
    </subcellularLocation>
</comment>
<dbReference type="Pfam" id="PF04413">
    <property type="entry name" value="Glycos_transf_N"/>
    <property type="match status" value="1"/>
</dbReference>
<evidence type="ECO:0000313" key="10">
    <source>
        <dbReference type="Proteomes" id="UP001222087"/>
    </source>
</evidence>
<evidence type="ECO:0000259" key="8">
    <source>
        <dbReference type="Pfam" id="PF04413"/>
    </source>
</evidence>
<keyword evidence="7" id="KW-0472">Membrane</keyword>
<keyword evidence="10" id="KW-1185">Reference proteome</keyword>
<evidence type="ECO:0000313" key="9">
    <source>
        <dbReference type="EMBL" id="WED42216.1"/>
    </source>
</evidence>
<keyword evidence="9" id="KW-0328">Glycosyltransferase</keyword>
<dbReference type="InterPro" id="IPR038107">
    <property type="entry name" value="Glycos_transf_N_sf"/>
</dbReference>
<sequence length="431" mass="49740">MRYLYSILLYLLTPYLLVRLWWKGRQIPAYRERILERFALSNKKIEDIDLWVHAVSLGEVIAITPLVDELLHKQWRILFTTMTPTGAQRVQQRFGAKVIHQYVPYDIPSVVRRFYKKVKPKAAIFVETELWPNLGYYAHRANISLFLVNARLSERSYQGYKKVKFLFKPLLQQFDYILAQTEDDAKRYQALGANENTVQVLGNMKFDLQTQDINSQVFKELKEAWGNKRVTVMVASTHENEEELILSRLRKLQNGIADVVLLIAPRHPERFQKIYQLSVEMGFNTGLRSKRETITPTNEVIVLDSLGELLGWYQMSDYAFVGGSFVPVGGHNVLEPIAMQIPVFSGPHVHNFKAICRDLKNAEAIEMVENADELIEQIFVLHHDEKRKARLIHNASNVLEANKGAVARYVEQIDTTLKQTTNEIAALDVRS</sequence>
<evidence type="ECO:0000256" key="4">
    <source>
        <dbReference type="ARBA" id="ARBA00022679"/>
    </source>
</evidence>
<comment type="pathway">
    <text evidence="1 7">Bacterial outer membrane biogenesis; LPS core biosynthesis.</text>
</comment>
<reference evidence="9 10" key="1">
    <citation type="submission" date="2023-02" db="EMBL/GenBank/DDBJ databases">
        <title>Genome Sequence of L. cardiaca H63T.</title>
        <authorList>
            <person name="Lopez A.E."/>
            <person name="Cianciotto N.P."/>
        </authorList>
    </citation>
    <scope>NUCLEOTIDE SEQUENCE [LARGE SCALE GENOMIC DNA]</scope>
    <source>
        <strain evidence="9 10">H63</strain>
    </source>
</reference>
<dbReference type="EMBL" id="CP119078">
    <property type="protein sequence ID" value="WED42216.1"/>
    <property type="molecule type" value="Genomic_DNA"/>
</dbReference>
<evidence type="ECO:0000256" key="2">
    <source>
        <dbReference type="ARBA" id="ARBA00012621"/>
    </source>
</evidence>
<evidence type="ECO:0000256" key="6">
    <source>
        <dbReference type="ARBA" id="ARBA00049183"/>
    </source>
</evidence>
<keyword evidence="4 7" id="KW-0808">Transferase</keyword>
<dbReference type="EC" id="2.4.99.12" evidence="2 7"/>
<keyword evidence="7" id="KW-1003">Cell membrane</keyword>
<evidence type="ECO:0000256" key="1">
    <source>
        <dbReference type="ARBA" id="ARBA00004713"/>
    </source>
</evidence>
<evidence type="ECO:0000256" key="5">
    <source>
        <dbReference type="ARBA" id="ARBA00031445"/>
    </source>
</evidence>
<name>A0ABY8ASE3_9GAMM</name>
<dbReference type="SUPFAM" id="SSF53756">
    <property type="entry name" value="UDP-Glycosyltransferase/glycogen phosphorylase"/>
    <property type="match status" value="1"/>
</dbReference>
<comment type="function">
    <text evidence="7">Involved in lipopolysaccharide (LPS) biosynthesis. Catalyzes the transfer of 3-deoxy-D-manno-octulosonate (Kdo) residue(s) from CMP-Kdo to lipid IV(A), the tetraacyldisaccharide-1,4'-bisphosphate precursor of lipid A.</text>
</comment>
<dbReference type="InterPro" id="IPR007507">
    <property type="entry name" value="Glycos_transf_N"/>
</dbReference>
<protein>
    <recommendedName>
        <fullName evidence="3 7">3-deoxy-D-manno-octulosonic acid transferase</fullName>
        <shortName evidence="7">Kdo transferase</shortName>
        <ecNumber evidence="2 7">2.4.99.12</ecNumber>
    </recommendedName>
    <alternativeName>
        <fullName evidence="5 7">Lipid IV(A) 3-deoxy-D-manno-octulosonic acid transferase</fullName>
    </alternativeName>
</protein>
<dbReference type="RefSeq" id="WP_275088041.1">
    <property type="nucleotide sequence ID" value="NZ_CP119078.1"/>
</dbReference>
<keyword evidence="7" id="KW-0448">Lipopolysaccharide biosynthesis</keyword>
<dbReference type="InterPro" id="IPR039901">
    <property type="entry name" value="Kdotransferase"/>
</dbReference>
<gene>
    <name evidence="9" type="primary">waaA</name>
    <name evidence="9" type="ORF">PXX05_09775</name>
</gene>
<dbReference type="NCBIfam" id="NF004388">
    <property type="entry name" value="PRK05749.1-4"/>
    <property type="match status" value="1"/>
</dbReference>
<comment type="catalytic activity">
    <reaction evidence="6 7">
        <text>lipid IVA (E. coli) + CMP-3-deoxy-beta-D-manno-octulosonate = alpha-Kdo-(2-&gt;6)-lipid IVA (E. coli) + CMP + H(+)</text>
        <dbReference type="Rhea" id="RHEA:28066"/>
        <dbReference type="ChEBI" id="CHEBI:15378"/>
        <dbReference type="ChEBI" id="CHEBI:58603"/>
        <dbReference type="ChEBI" id="CHEBI:60364"/>
        <dbReference type="ChEBI" id="CHEBI:60377"/>
        <dbReference type="ChEBI" id="CHEBI:85987"/>
        <dbReference type="EC" id="2.4.99.12"/>
    </reaction>
</comment>
<organism evidence="9 10">
    <name type="scientific">Legionella cardiaca</name>
    <dbReference type="NCBI Taxonomy" id="1071983"/>
    <lineage>
        <taxon>Bacteria</taxon>
        <taxon>Pseudomonadati</taxon>
        <taxon>Pseudomonadota</taxon>
        <taxon>Gammaproteobacteria</taxon>
        <taxon>Legionellales</taxon>
        <taxon>Legionellaceae</taxon>
        <taxon>Legionella</taxon>
    </lineage>
</organism>
<evidence type="ECO:0000256" key="7">
    <source>
        <dbReference type="RuleBase" id="RU365103"/>
    </source>
</evidence>
<dbReference type="Proteomes" id="UP001222087">
    <property type="component" value="Chromosome"/>
</dbReference>
<dbReference type="Gene3D" id="3.40.50.11720">
    <property type="entry name" value="3-Deoxy-D-manno-octulosonic-acid transferase, N-terminal domain"/>
    <property type="match status" value="1"/>
</dbReference>
<feature type="domain" description="3-deoxy-D-manno-octulosonic-acid transferase N-terminal" evidence="8">
    <location>
        <begin position="33"/>
        <end position="207"/>
    </location>
</feature>
<dbReference type="PANTHER" id="PTHR42755:SF1">
    <property type="entry name" value="3-DEOXY-D-MANNO-OCTULOSONIC ACID TRANSFERASE, MITOCHONDRIAL-RELATED"/>
    <property type="match status" value="1"/>
</dbReference>
<dbReference type="Gene3D" id="3.40.50.2000">
    <property type="entry name" value="Glycogen Phosphorylase B"/>
    <property type="match status" value="1"/>
</dbReference>
<accession>A0ABY8ASE3</accession>
<dbReference type="PANTHER" id="PTHR42755">
    <property type="entry name" value="3-DEOXY-MANNO-OCTULOSONATE CYTIDYLYLTRANSFERASE"/>
    <property type="match status" value="1"/>
</dbReference>
<comment type="similarity">
    <text evidence="7">Belongs to the glycosyltransferase group 1 family.</text>
</comment>
<evidence type="ECO:0000256" key="3">
    <source>
        <dbReference type="ARBA" id="ARBA00019077"/>
    </source>
</evidence>